<gene>
    <name evidence="3" type="ORF">SEVIR_5G098800v2</name>
</gene>
<evidence type="ECO:0000313" key="3">
    <source>
        <dbReference type="EMBL" id="TKW13401.1"/>
    </source>
</evidence>
<dbReference type="PANTHER" id="PTHR33530:SF4">
    <property type="entry name" value="OS01G0145800 PROTEIN"/>
    <property type="match status" value="1"/>
</dbReference>
<name>A0A4U6UBR5_SETVI</name>
<feature type="transmembrane region" description="Helical" evidence="2">
    <location>
        <begin position="56"/>
        <end position="73"/>
    </location>
</feature>
<dbReference type="EMBL" id="CM016556">
    <property type="protein sequence ID" value="TKW13401.1"/>
    <property type="molecule type" value="Genomic_DNA"/>
</dbReference>
<feature type="transmembrane region" description="Helical" evidence="2">
    <location>
        <begin position="25"/>
        <end position="44"/>
    </location>
</feature>
<evidence type="ECO:0000256" key="1">
    <source>
        <dbReference type="SAM" id="MobiDB-lite"/>
    </source>
</evidence>
<organism evidence="3 4">
    <name type="scientific">Setaria viridis</name>
    <name type="common">Green bristlegrass</name>
    <name type="synonym">Setaria italica subsp. viridis</name>
    <dbReference type="NCBI Taxonomy" id="4556"/>
    <lineage>
        <taxon>Eukaryota</taxon>
        <taxon>Viridiplantae</taxon>
        <taxon>Streptophyta</taxon>
        <taxon>Embryophyta</taxon>
        <taxon>Tracheophyta</taxon>
        <taxon>Spermatophyta</taxon>
        <taxon>Magnoliopsida</taxon>
        <taxon>Liliopsida</taxon>
        <taxon>Poales</taxon>
        <taxon>Poaceae</taxon>
        <taxon>PACMAD clade</taxon>
        <taxon>Panicoideae</taxon>
        <taxon>Panicodae</taxon>
        <taxon>Paniceae</taxon>
        <taxon>Cenchrinae</taxon>
        <taxon>Setaria</taxon>
    </lineage>
</organism>
<accession>A0A4U6UBR5</accession>
<sequence>MAPDTANNRREGEAAGGTPKLHREAFGRGLLGLAAASSAITMAVREPPPGLNKTAYLLALSGAFFAGVTQVSASVWASDGPVGRRHGAGRKKIVYASLVVSAGLAVASLLQ</sequence>
<protein>
    <submittedName>
        <fullName evidence="3">Uncharacterized protein</fullName>
    </submittedName>
</protein>
<keyword evidence="4" id="KW-1185">Reference proteome</keyword>
<proteinExistence type="predicted"/>
<feature type="region of interest" description="Disordered" evidence="1">
    <location>
        <begin position="1"/>
        <end position="21"/>
    </location>
</feature>
<keyword evidence="2" id="KW-0812">Transmembrane</keyword>
<evidence type="ECO:0000313" key="4">
    <source>
        <dbReference type="Proteomes" id="UP000298652"/>
    </source>
</evidence>
<dbReference type="PANTHER" id="PTHR33530">
    <property type="entry name" value="OS01G0147100 PROTEIN"/>
    <property type="match status" value="1"/>
</dbReference>
<evidence type="ECO:0000256" key="2">
    <source>
        <dbReference type="SAM" id="Phobius"/>
    </source>
</evidence>
<dbReference type="Gramene" id="TKW13401">
    <property type="protein sequence ID" value="TKW13401"/>
    <property type="gene ID" value="SEVIR_5G098800v2"/>
</dbReference>
<dbReference type="Pfam" id="PF12442">
    <property type="entry name" value="DUF3681"/>
    <property type="match status" value="1"/>
</dbReference>
<feature type="transmembrane region" description="Helical" evidence="2">
    <location>
        <begin position="93"/>
        <end position="110"/>
    </location>
</feature>
<dbReference type="Proteomes" id="UP000298652">
    <property type="component" value="Chromosome 5"/>
</dbReference>
<dbReference type="InterPro" id="IPR022149">
    <property type="entry name" value="DUF3681"/>
</dbReference>
<keyword evidence="2" id="KW-0472">Membrane</keyword>
<dbReference type="OMA" id="ITMAVRE"/>
<dbReference type="AlphaFoldDB" id="A0A4U6UBR5"/>
<keyword evidence="2" id="KW-1133">Transmembrane helix</keyword>
<reference evidence="3" key="1">
    <citation type="submission" date="2019-03" db="EMBL/GenBank/DDBJ databases">
        <title>WGS assembly of Setaria viridis.</title>
        <authorList>
            <person name="Huang P."/>
            <person name="Jenkins J."/>
            <person name="Grimwood J."/>
            <person name="Barry K."/>
            <person name="Healey A."/>
            <person name="Mamidi S."/>
            <person name="Sreedasyam A."/>
            <person name="Shu S."/>
            <person name="Feldman M."/>
            <person name="Wu J."/>
            <person name="Yu Y."/>
            <person name="Chen C."/>
            <person name="Johnson J."/>
            <person name="Rokhsar D."/>
            <person name="Baxter I."/>
            <person name="Schmutz J."/>
            <person name="Brutnell T."/>
            <person name="Kellogg E."/>
        </authorList>
    </citation>
    <scope>NUCLEOTIDE SEQUENCE [LARGE SCALE GENOMIC DNA]</scope>
</reference>